<evidence type="ECO:0000313" key="2">
    <source>
        <dbReference type="Proteomes" id="UP001283361"/>
    </source>
</evidence>
<keyword evidence="2" id="KW-1185">Reference proteome</keyword>
<proteinExistence type="predicted"/>
<reference evidence="1" key="1">
    <citation type="journal article" date="2023" name="G3 (Bethesda)">
        <title>A reference genome for the long-term kleptoplast-retaining sea slug Elysia crispata morphotype clarki.</title>
        <authorList>
            <person name="Eastman K.E."/>
            <person name="Pendleton A.L."/>
            <person name="Shaikh M.A."/>
            <person name="Suttiyut T."/>
            <person name="Ogas R."/>
            <person name="Tomko P."/>
            <person name="Gavelis G."/>
            <person name="Widhalm J.R."/>
            <person name="Wisecaver J.H."/>
        </authorList>
    </citation>
    <scope>NUCLEOTIDE SEQUENCE</scope>
    <source>
        <strain evidence="1">ECLA1</strain>
    </source>
</reference>
<dbReference type="AlphaFoldDB" id="A0AAE0YCV0"/>
<dbReference type="EMBL" id="JAWDGP010006471">
    <property type="protein sequence ID" value="KAK3740371.1"/>
    <property type="molecule type" value="Genomic_DNA"/>
</dbReference>
<comment type="caution">
    <text evidence="1">The sequence shown here is derived from an EMBL/GenBank/DDBJ whole genome shotgun (WGS) entry which is preliminary data.</text>
</comment>
<protein>
    <submittedName>
        <fullName evidence="1">Uncharacterized protein</fullName>
    </submittedName>
</protein>
<evidence type="ECO:0000313" key="1">
    <source>
        <dbReference type="EMBL" id="KAK3740371.1"/>
    </source>
</evidence>
<gene>
    <name evidence="1" type="ORF">RRG08_004307</name>
</gene>
<dbReference type="Proteomes" id="UP001283361">
    <property type="component" value="Unassembled WGS sequence"/>
</dbReference>
<name>A0AAE0YCV0_9GAST</name>
<accession>A0AAE0YCV0</accession>
<sequence>MLCRKGVFAYQVKEENGLLILLPEGSIPSLFGMSTQSDHYDPPQNAMKPRRVRYQDVQKQLHWKRRERIFGVRRVEFLILEGNSF</sequence>
<organism evidence="1 2">
    <name type="scientific">Elysia crispata</name>
    <name type="common">lettuce slug</name>
    <dbReference type="NCBI Taxonomy" id="231223"/>
    <lineage>
        <taxon>Eukaryota</taxon>
        <taxon>Metazoa</taxon>
        <taxon>Spiralia</taxon>
        <taxon>Lophotrochozoa</taxon>
        <taxon>Mollusca</taxon>
        <taxon>Gastropoda</taxon>
        <taxon>Heterobranchia</taxon>
        <taxon>Euthyneura</taxon>
        <taxon>Panpulmonata</taxon>
        <taxon>Sacoglossa</taxon>
        <taxon>Placobranchoidea</taxon>
        <taxon>Plakobranchidae</taxon>
        <taxon>Elysia</taxon>
    </lineage>
</organism>